<dbReference type="InterPro" id="IPR010280">
    <property type="entry name" value="U5_MeTrfase_fam"/>
</dbReference>
<dbReference type="GO" id="GO:0005829">
    <property type="term" value="C:cytosol"/>
    <property type="evidence" value="ECO:0007669"/>
    <property type="project" value="TreeGrafter"/>
</dbReference>
<comment type="similarity">
    <text evidence="5">Belongs to the class I-like SAM-binding methyltransferase superfamily. RNA M5U methyltransferase family.</text>
</comment>
<dbReference type="GeneID" id="46921274"/>
<dbReference type="Pfam" id="PF05958">
    <property type="entry name" value="tRNA_U5-meth_tr"/>
    <property type="match status" value="1"/>
</dbReference>
<dbReference type="KEGG" id="clx:CLAN_0800"/>
<feature type="binding site" evidence="5">
    <location>
        <position position="216"/>
    </location>
    <ligand>
        <name>S-adenosyl-L-methionine</name>
        <dbReference type="ChEBI" id="CHEBI:59789"/>
    </ligand>
</feature>
<keyword evidence="4" id="KW-0819">tRNA processing</keyword>
<evidence type="ECO:0000256" key="4">
    <source>
        <dbReference type="ARBA" id="ARBA00022694"/>
    </source>
</evidence>
<dbReference type="GO" id="GO:0032259">
    <property type="term" value="P:methylation"/>
    <property type="evidence" value="ECO:0007669"/>
    <property type="project" value="UniProtKB-KW"/>
</dbReference>
<evidence type="ECO:0000256" key="5">
    <source>
        <dbReference type="PROSITE-ProRule" id="PRU01024"/>
    </source>
</evidence>
<dbReference type="Gene3D" id="3.40.50.150">
    <property type="entry name" value="Vaccinia Virus protein VP39"/>
    <property type="match status" value="1"/>
</dbReference>
<dbReference type="PROSITE" id="PS01230">
    <property type="entry name" value="TRMA_1"/>
    <property type="match status" value="1"/>
</dbReference>
<dbReference type="PANTHER" id="PTHR47790">
    <property type="entry name" value="TRNA/TMRNA (URACIL-C(5))-METHYLTRANSFERASE"/>
    <property type="match status" value="1"/>
</dbReference>
<evidence type="ECO:0000313" key="8">
    <source>
        <dbReference type="Proteomes" id="UP000202031"/>
    </source>
</evidence>
<evidence type="ECO:0000256" key="2">
    <source>
        <dbReference type="ARBA" id="ARBA00022679"/>
    </source>
</evidence>
<dbReference type="NCBIfam" id="TIGR02143">
    <property type="entry name" value="trmA_only"/>
    <property type="match status" value="1"/>
</dbReference>
<dbReference type="EMBL" id="CP015578">
    <property type="protein sequence ID" value="ARQ97546.1"/>
    <property type="molecule type" value="Genomic_DNA"/>
</dbReference>
<dbReference type="InterPro" id="IPR029063">
    <property type="entry name" value="SAM-dependent_MTases_sf"/>
</dbReference>
<dbReference type="InterPro" id="IPR011869">
    <property type="entry name" value="TrmA_MeTrfase"/>
</dbReference>
<dbReference type="AlphaFoldDB" id="A0A1X9SMS4"/>
<feature type="binding site" evidence="5">
    <location>
        <position position="189"/>
    </location>
    <ligand>
        <name>S-adenosyl-L-methionine</name>
        <dbReference type="ChEBI" id="CHEBI:59789"/>
    </ligand>
</feature>
<feature type="active site" description="Nucleophile" evidence="5">
    <location>
        <position position="322"/>
    </location>
</feature>
<evidence type="ECO:0000256" key="1">
    <source>
        <dbReference type="ARBA" id="ARBA00022603"/>
    </source>
</evidence>
<dbReference type="PANTHER" id="PTHR47790:SF2">
    <property type="entry name" value="TRNA_TMRNA (URACIL-C(5))-METHYLTRANSFERASE"/>
    <property type="match status" value="1"/>
</dbReference>
<evidence type="ECO:0000256" key="6">
    <source>
        <dbReference type="PROSITE-ProRule" id="PRU10015"/>
    </source>
</evidence>
<name>A0A1X9SMS4_9BACT</name>
<evidence type="ECO:0000313" key="7">
    <source>
        <dbReference type="EMBL" id="ARQ97546.1"/>
    </source>
</evidence>
<accession>A0A1X9SMS4</accession>
<dbReference type="RefSeq" id="WP_100590654.1">
    <property type="nucleotide sequence ID" value="NZ_CP015578.1"/>
</dbReference>
<evidence type="ECO:0000256" key="3">
    <source>
        <dbReference type="ARBA" id="ARBA00022691"/>
    </source>
</evidence>
<dbReference type="FunFam" id="3.40.50.150:FF:000012">
    <property type="entry name" value="tRNA/tmRNA (uracil-C(5))-methyltransferase"/>
    <property type="match status" value="1"/>
</dbReference>
<dbReference type="SUPFAM" id="SSF53335">
    <property type="entry name" value="S-adenosyl-L-methionine-dependent methyltransferases"/>
    <property type="match status" value="1"/>
</dbReference>
<keyword evidence="1 5" id="KW-0489">Methyltransferase</keyword>
<feature type="active site" evidence="6">
    <location>
        <position position="322"/>
    </location>
</feature>
<dbReference type="HAMAP" id="MF_01011">
    <property type="entry name" value="RNA_methyltr_TrmA"/>
    <property type="match status" value="1"/>
</dbReference>
<reference evidence="8" key="1">
    <citation type="journal article" date="2017" name="Genome Biol. Evol.">
        <title>Comparative Genomic Analysis Identifies a Campylobacter Clade Deficient in Selenium Metabolism.</title>
        <authorList>
            <person name="Miller W.G."/>
            <person name="Yee E."/>
            <person name="Lopes B.S."/>
            <person name="Chapman M.H."/>
            <person name="Huynh S."/>
            <person name="Bono J.L."/>
            <person name="Parker C.T."/>
            <person name="Strachan N.J.C."/>
            <person name="Forbes K.J."/>
        </authorList>
    </citation>
    <scope>NUCLEOTIDE SEQUENCE [LARGE SCALE GENOMIC DNA]</scope>
    <source>
        <strain evidence="8">NCTC 13004</strain>
    </source>
</reference>
<dbReference type="Proteomes" id="UP000202031">
    <property type="component" value="Chromosome"/>
</dbReference>
<dbReference type="EC" id="2.1.1.35" evidence="7"/>
<organism evidence="7 8">
    <name type="scientific">Campylobacter lanienae NCTC 13004</name>
    <dbReference type="NCBI Taxonomy" id="1031753"/>
    <lineage>
        <taxon>Bacteria</taxon>
        <taxon>Pseudomonadati</taxon>
        <taxon>Campylobacterota</taxon>
        <taxon>Epsilonproteobacteria</taxon>
        <taxon>Campylobacterales</taxon>
        <taxon>Campylobacteraceae</taxon>
        <taxon>Campylobacter</taxon>
    </lineage>
</organism>
<sequence>MDCKYLNSCGSCVLELSYNEQKELKIAKIKELFARFYSGEIEFFESSEVGFRSRAEFGIWHENGDISYSMRGRNSKKIEIDGCQIVDLKISNLMPRLLNAIKDDEALVNRLFGIEFISSAKSLVATLLYHKDVNQISANLSKLQSNLKIGLIARSRGVKLEFGRVNIDEILRINGRDFYYTMSDTAFIQPNKNINEKMISWAINGIDDGGDLIELYCGHGNFTIPISLKFNRILATEISKSSIDMALKNCKLNSVDNIKFVRLSAGELMDAMAKKREFNRLRGVDLDGFDFTHILVDPPRAGCEIGVLEFMSKIKNIIYISCNPLTLRDNLEILSKTHRVSKFAIFDQFVHTNHIECGVILTKIDS</sequence>
<dbReference type="GO" id="GO:0008033">
    <property type="term" value="P:tRNA processing"/>
    <property type="evidence" value="ECO:0007669"/>
    <property type="project" value="UniProtKB-KW"/>
</dbReference>
<protein>
    <submittedName>
        <fullName evidence="7">tRNA m5U54 methyltransferase</fullName>
        <ecNumber evidence="7">2.1.1.35</ecNumber>
    </submittedName>
</protein>
<dbReference type="CDD" id="cd02440">
    <property type="entry name" value="AdoMet_MTases"/>
    <property type="match status" value="1"/>
</dbReference>
<dbReference type="GO" id="GO:0000049">
    <property type="term" value="F:tRNA binding"/>
    <property type="evidence" value="ECO:0007669"/>
    <property type="project" value="TreeGrafter"/>
</dbReference>
<keyword evidence="2 5" id="KW-0808">Transferase</keyword>
<dbReference type="InterPro" id="IPR030390">
    <property type="entry name" value="MeTrfase_TrmA_AS"/>
</dbReference>
<proteinExistence type="inferred from homology"/>
<dbReference type="GO" id="GO:0030697">
    <property type="term" value="F:tRNA (uracil(54)-C5)-methyltransferase activity, S-adenosyl methionine-dependent"/>
    <property type="evidence" value="ECO:0007669"/>
    <property type="project" value="UniProtKB-EC"/>
</dbReference>
<gene>
    <name evidence="7" type="primary">trmA</name>
    <name evidence="7" type="ORF">CLAN_0800</name>
</gene>
<dbReference type="GO" id="GO:0019843">
    <property type="term" value="F:rRNA binding"/>
    <property type="evidence" value="ECO:0007669"/>
    <property type="project" value="TreeGrafter"/>
</dbReference>
<dbReference type="Gene3D" id="2.40.50.1070">
    <property type="match status" value="1"/>
</dbReference>
<dbReference type="PROSITE" id="PS51687">
    <property type="entry name" value="SAM_MT_RNA_M5U"/>
    <property type="match status" value="1"/>
</dbReference>
<feature type="binding site" evidence="5">
    <location>
        <position position="297"/>
    </location>
    <ligand>
        <name>S-adenosyl-L-methionine</name>
        <dbReference type="ChEBI" id="CHEBI:59789"/>
    </ligand>
</feature>
<keyword evidence="3 5" id="KW-0949">S-adenosyl-L-methionine</keyword>
<feature type="binding site" evidence="5">
    <location>
        <position position="237"/>
    </location>
    <ligand>
        <name>S-adenosyl-L-methionine</name>
        <dbReference type="ChEBI" id="CHEBI:59789"/>
    </ligand>
</feature>